<protein>
    <submittedName>
        <fullName evidence="2">CHAT domain protein</fullName>
    </submittedName>
</protein>
<dbReference type="InterPro" id="IPR024983">
    <property type="entry name" value="CHAT_dom"/>
</dbReference>
<evidence type="ECO:0000313" key="2">
    <source>
        <dbReference type="EMBL" id="QDU94494.1"/>
    </source>
</evidence>
<accession>A0A518DRQ2</accession>
<reference evidence="2 3" key="1">
    <citation type="submission" date="2019-02" db="EMBL/GenBank/DDBJ databases">
        <title>Deep-cultivation of Planctomycetes and their phenomic and genomic characterization uncovers novel biology.</title>
        <authorList>
            <person name="Wiegand S."/>
            <person name="Jogler M."/>
            <person name="Boedeker C."/>
            <person name="Pinto D."/>
            <person name="Vollmers J."/>
            <person name="Rivas-Marin E."/>
            <person name="Kohn T."/>
            <person name="Peeters S.H."/>
            <person name="Heuer A."/>
            <person name="Rast P."/>
            <person name="Oberbeckmann S."/>
            <person name="Bunk B."/>
            <person name="Jeske O."/>
            <person name="Meyerdierks A."/>
            <person name="Storesund J.E."/>
            <person name="Kallscheuer N."/>
            <person name="Luecker S."/>
            <person name="Lage O.M."/>
            <person name="Pohl T."/>
            <person name="Merkel B.J."/>
            <person name="Hornburger P."/>
            <person name="Mueller R.-W."/>
            <person name="Bruemmer F."/>
            <person name="Labrenz M."/>
            <person name="Spormann A.M."/>
            <person name="Op den Camp H."/>
            <person name="Overmann J."/>
            <person name="Amann R."/>
            <person name="Jetten M.S.M."/>
            <person name="Mascher T."/>
            <person name="Medema M.H."/>
            <person name="Devos D.P."/>
            <person name="Kaster A.-K."/>
            <person name="Ovreas L."/>
            <person name="Rohde M."/>
            <person name="Galperin M.Y."/>
            <person name="Jogler C."/>
        </authorList>
    </citation>
    <scope>NUCLEOTIDE SEQUENCE [LARGE SCALE GENOMIC DNA]</scope>
    <source>
        <strain evidence="2 3">Pla85_3_4</strain>
    </source>
</reference>
<gene>
    <name evidence="2" type="ORF">Pla8534_22850</name>
</gene>
<dbReference type="Proteomes" id="UP000317648">
    <property type="component" value="Chromosome"/>
</dbReference>
<dbReference type="AlphaFoldDB" id="A0A518DRQ2"/>
<sequence length="137" mass="15476">MLNLNPVELAVLSACETNLGELRSGKEVLGLQRAFQTAARRSTVNSLWEVEDQATPVLMIKFYCNDWEKERSRRDALREAQGWLFNDPEKFLATAVSDPITTTNLNAPVLGVVSIERRWAVTYNAPRHREFPDGQAS</sequence>
<dbReference type="Pfam" id="PF12770">
    <property type="entry name" value="CHAT"/>
    <property type="match status" value="1"/>
</dbReference>
<feature type="domain" description="CHAT" evidence="1">
    <location>
        <begin position="2"/>
        <end position="89"/>
    </location>
</feature>
<proteinExistence type="predicted"/>
<name>A0A518DRQ2_9BACT</name>
<dbReference type="EMBL" id="CP036433">
    <property type="protein sequence ID" value="QDU94494.1"/>
    <property type="molecule type" value="Genomic_DNA"/>
</dbReference>
<evidence type="ECO:0000259" key="1">
    <source>
        <dbReference type="Pfam" id="PF12770"/>
    </source>
</evidence>
<dbReference type="KEGG" id="lcre:Pla8534_22850"/>
<keyword evidence="3" id="KW-1185">Reference proteome</keyword>
<evidence type="ECO:0000313" key="3">
    <source>
        <dbReference type="Proteomes" id="UP000317648"/>
    </source>
</evidence>
<organism evidence="2 3">
    <name type="scientific">Lignipirellula cremea</name>
    <dbReference type="NCBI Taxonomy" id="2528010"/>
    <lineage>
        <taxon>Bacteria</taxon>
        <taxon>Pseudomonadati</taxon>
        <taxon>Planctomycetota</taxon>
        <taxon>Planctomycetia</taxon>
        <taxon>Pirellulales</taxon>
        <taxon>Pirellulaceae</taxon>
        <taxon>Lignipirellula</taxon>
    </lineage>
</organism>